<reference evidence="1" key="2">
    <citation type="journal article" date="2015" name="Data Brief">
        <title>Shoot transcriptome of the giant reed, Arundo donax.</title>
        <authorList>
            <person name="Barrero R.A."/>
            <person name="Guerrero F.D."/>
            <person name="Moolhuijzen P."/>
            <person name="Goolsby J.A."/>
            <person name="Tidwell J."/>
            <person name="Bellgard S.E."/>
            <person name="Bellgard M.I."/>
        </authorList>
    </citation>
    <scope>NUCLEOTIDE SEQUENCE</scope>
    <source>
        <tissue evidence="1">Shoot tissue taken approximately 20 cm above the soil surface</tissue>
    </source>
</reference>
<dbReference type="AlphaFoldDB" id="A0A0A9F7T7"/>
<sequence>MDYLIHLKTFHYGRYSPSYLTETPIRQHESQTKQP</sequence>
<dbReference type="EMBL" id="GBRH01189484">
    <property type="protein sequence ID" value="JAE08412.1"/>
    <property type="molecule type" value="Transcribed_RNA"/>
</dbReference>
<evidence type="ECO:0000313" key="1">
    <source>
        <dbReference type="EMBL" id="JAE08412.1"/>
    </source>
</evidence>
<name>A0A0A9F7T7_ARUDO</name>
<accession>A0A0A9F7T7</accession>
<reference evidence="1" key="1">
    <citation type="submission" date="2014-09" db="EMBL/GenBank/DDBJ databases">
        <authorList>
            <person name="Magalhaes I.L.F."/>
            <person name="Oliveira U."/>
            <person name="Santos F.R."/>
            <person name="Vidigal T.H.D.A."/>
            <person name="Brescovit A.D."/>
            <person name="Santos A.J."/>
        </authorList>
    </citation>
    <scope>NUCLEOTIDE SEQUENCE</scope>
    <source>
        <tissue evidence="1">Shoot tissue taken approximately 20 cm above the soil surface</tissue>
    </source>
</reference>
<protein>
    <submittedName>
        <fullName evidence="1">Uncharacterized protein</fullName>
    </submittedName>
</protein>
<organism evidence="1">
    <name type="scientific">Arundo donax</name>
    <name type="common">Giant reed</name>
    <name type="synonym">Donax arundinaceus</name>
    <dbReference type="NCBI Taxonomy" id="35708"/>
    <lineage>
        <taxon>Eukaryota</taxon>
        <taxon>Viridiplantae</taxon>
        <taxon>Streptophyta</taxon>
        <taxon>Embryophyta</taxon>
        <taxon>Tracheophyta</taxon>
        <taxon>Spermatophyta</taxon>
        <taxon>Magnoliopsida</taxon>
        <taxon>Liliopsida</taxon>
        <taxon>Poales</taxon>
        <taxon>Poaceae</taxon>
        <taxon>PACMAD clade</taxon>
        <taxon>Arundinoideae</taxon>
        <taxon>Arundineae</taxon>
        <taxon>Arundo</taxon>
    </lineage>
</organism>
<proteinExistence type="predicted"/>